<keyword evidence="2" id="KW-1185">Reference proteome</keyword>
<dbReference type="AlphaFoldDB" id="D2NQM7"/>
<organism evidence="1 2">
    <name type="scientific">Rothia mucilaginosa (strain DY-18)</name>
    <name type="common">Stomatococcus mucilaginosus</name>
    <dbReference type="NCBI Taxonomy" id="680646"/>
    <lineage>
        <taxon>Bacteria</taxon>
        <taxon>Bacillati</taxon>
        <taxon>Actinomycetota</taxon>
        <taxon>Actinomycetes</taxon>
        <taxon>Micrococcales</taxon>
        <taxon>Micrococcaceae</taxon>
        <taxon>Rothia</taxon>
    </lineage>
</organism>
<dbReference type="KEGG" id="rmu:RMDY18_01210"/>
<dbReference type="STRING" id="680646.RMDY18_01210"/>
<gene>
    <name evidence="1" type="ordered locus">RMDY18_01210</name>
</gene>
<evidence type="ECO:0000313" key="1">
    <source>
        <dbReference type="EMBL" id="BAI63953.1"/>
    </source>
</evidence>
<protein>
    <submittedName>
        <fullName evidence="1">Uncharacterized protein</fullName>
    </submittedName>
</protein>
<name>D2NQM7_ROTMD</name>
<proteinExistence type="predicted"/>
<evidence type="ECO:0000313" key="2">
    <source>
        <dbReference type="Proteomes" id="UP000001883"/>
    </source>
</evidence>
<reference evidence="2" key="1">
    <citation type="submission" date="2009-07" db="EMBL/GenBank/DDBJ databases">
        <title>Complete genome sequence of Rothia mucilaginosa DJ.</title>
        <authorList>
            <person name="Yamane K."/>
            <person name="Nambu T."/>
            <person name="Mashimo C."/>
            <person name="Sugimori C."/>
            <person name="Yamanaka T."/>
            <person name="Leung K."/>
            <person name="Fukushima H."/>
        </authorList>
    </citation>
    <scope>NUCLEOTIDE SEQUENCE [LARGE SCALE GENOMIC DNA]</scope>
    <source>
        <strain evidence="2">DY-18</strain>
    </source>
</reference>
<reference evidence="1 2" key="2">
    <citation type="journal article" date="2010" name="J Osaka Dent Univ">
        <title>Isolation and identification of Rothia mucilaginosa from persistent apical periodontitis lesions.</title>
        <authorList>
            <person name="Yamane K."/>
            <person name="Yoshida M."/>
            <person name="Fujihira T."/>
            <person name="Baba T."/>
            <person name="Tsuji N."/>
            <person name="Hayashi H."/>
            <person name="Sugimori C."/>
            <person name="Yamanaka T."/>
            <person name="Mashimo C."/>
            <person name="Nambu T."/>
            <person name="Kawai H."/>
            <person name="Fukushima H."/>
        </authorList>
    </citation>
    <scope>NUCLEOTIDE SEQUENCE [LARGE SCALE GENOMIC DNA]</scope>
    <source>
        <strain evidence="1 2">DY-18</strain>
    </source>
</reference>
<reference evidence="1 2" key="3">
    <citation type="journal article" date="2010" name="Sequencing">
        <title>Complete Genome Sequence of Rothia mucilaginosa DY-18: A Clinical Isolate with Dense Meshwork-Like Structures from a Persistent Apical Periodontitis Lesion.</title>
        <authorList>
            <person name="Yamane K."/>
            <person name="Nambu T."/>
            <person name="Yamanaka T."/>
            <person name="Mashimo C."/>
            <person name="Sugimori C."/>
            <person name="Leung K.-P."/>
            <person name="Fukushima H."/>
        </authorList>
    </citation>
    <scope>NUCLEOTIDE SEQUENCE [LARGE SCALE GENOMIC DNA]</scope>
    <source>
        <strain evidence="1 2">DY-18</strain>
    </source>
</reference>
<dbReference type="Proteomes" id="UP000001883">
    <property type="component" value="Chromosome"/>
</dbReference>
<sequence>MTPPMMMYWGFMCGSLDCLNGLDDEVLVGENDALLLLQGVGLQGEVEAAFFVVFFGLDKRGEDL</sequence>
<dbReference type="HOGENOM" id="CLU_2865066_0_0_11"/>
<dbReference type="EMBL" id="AP011540">
    <property type="protein sequence ID" value="BAI63953.1"/>
    <property type="molecule type" value="Genomic_DNA"/>
</dbReference>
<accession>D2NQM7</accession>